<name>A0A6A7ASR9_9PLEO</name>
<keyword evidence="4" id="KW-1185">Reference proteome</keyword>
<dbReference type="AlphaFoldDB" id="A0A6A7ASR9"/>
<proteinExistence type="predicted"/>
<dbReference type="Proteomes" id="UP000799423">
    <property type="component" value="Unassembled WGS sequence"/>
</dbReference>
<protein>
    <submittedName>
        <fullName evidence="3">Uncharacterized protein</fullName>
    </submittedName>
</protein>
<accession>A0A6A7ASR9</accession>
<evidence type="ECO:0000256" key="1">
    <source>
        <dbReference type="SAM" id="MobiDB-lite"/>
    </source>
</evidence>
<gene>
    <name evidence="2" type="ORF">T440DRAFT_26645</name>
    <name evidence="3" type="ORF">T440DRAFT_280337</name>
</gene>
<feature type="region of interest" description="Disordered" evidence="1">
    <location>
        <begin position="59"/>
        <end position="86"/>
    </location>
</feature>
<evidence type="ECO:0000313" key="2">
    <source>
        <dbReference type="EMBL" id="KAF2844329.1"/>
    </source>
</evidence>
<organism evidence="3 4">
    <name type="scientific">Plenodomus tracheiphilus IPT5</name>
    <dbReference type="NCBI Taxonomy" id="1408161"/>
    <lineage>
        <taxon>Eukaryota</taxon>
        <taxon>Fungi</taxon>
        <taxon>Dikarya</taxon>
        <taxon>Ascomycota</taxon>
        <taxon>Pezizomycotina</taxon>
        <taxon>Dothideomycetes</taxon>
        <taxon>Pleosporomycetidae</taxon>
        <taxon>Pleosporales</taxon>
        <taxon>Pleosporineae</taxon>
        <taxon>Leptosphaeriaceae</taxon>
        <taxon>Plenodomus</taxon>
    </lineage>
</organism>
<dbReference type="EMBL" id="MU006388">
    <property type="protein sequence ID" value="KAF2844329.1"/>
    <property type="molecule type" value="Genomic_DNA"/>
</dbReference>
<evidence type="ECO:0000313" key="4">
    <source>
        <dbReference type="Proteomes" id="UP000799423"/>
    </source>
</evidence>
<dbReference type="EMBL" id="MU006350">
    <property type="protein sequence ID" value="KAF2845289.1"/>
    <property type="molecule type" value="Genomic_DNA"/>
</dbReference>
<evidence type="ECO:0000313" key="3">
    <source>
        <dbReference type="EMBL" id="KAF2845289.1"/>
    </source>
</evidence>
<reference evidence="3" key="1">
    <citation type="submission" date="2020-01" db="EMBL/GenBank/DDBJ databases">
        <authorList>
            <consortium name="DOE Joint Genome Institute"/>
            <person name="Haridas S."/>
            <person name="Albert R."/>
            <person name="Binder M."/>
            <person name="Bloem J."/>
            <person name="Labutti K."/>
            <person name="Salamov A."/>
            <person name="Andreopoulos B."/>
            <person name="Baker S.E."/>
            <person name="Barry K."/>
            <person name="Bills G."/>
            <person name="Bluhm B.H."/>
            <person name="Cannon C."/>
            <person name="Castanera R."/>
            <person name="Culley D.E."/>
            <person name="Daum C."/>
            <person name="Ezra D."/>
            <person name="Gonzalez J.B."/>
            <person name="Henrissat B."/>
            <person name="Kuo A."/>
            <person name="Liang C."/>
            <person name="Lipzen A."/>
            <person name="Lutzoni F."/>
            <person name="Magnuson J."/>
            <person name="Mondo S."/>
            <person name="Nolan M."/>
            <person name="Ohm R."/>
            <person name="Pangilinan J."/>
            <person name="Park H.-J."/>
            <person name="Ramirez L."/>
            <person name="Alfaro M."/>
            <person name="Sun H."/>
            <person name="Tritt A."/>
            <person name="Yoshinaga Y."/>
            <person name="Zwiers L.-H."/>
            <person name="Turgeon B.G."/>
            <person name="Goodwin S.B."/>
            <person name="Spatafora J.W."/>
            <person name="Crous P.W."/>
            <person name="Grigoriev I.V."/>
        </authorList>
    </citation>
    <scope>NUCLEOTIDE SEQUENCE</scope>
    <source>
        <strain evidence="3">IPT5</strain>
    </source>
</reference>
<feature type="compositionally biased region" description="Basic and acidic residues" evidence="1">
    <location>
        <begin position="61"/>
        <end position="78"/>
    </location>
</feature>
<sequence length="140" mass="15946">MIKQETKPRTDDVVMLNKRLQRIEHCVSRIVQTGNAPAGVWKPVVKPMIPGAPPKILITNKKRDAERAFGNTSDERAKAQSANPDEERQRVFLAYRKVFTGNNALIRKREANYTQCSLPPPGVNIRQLNWAFRNKCDSHP</sequence>